<organism evidence="1 2">
    <name type="scientific">Tenacibaculum tangerinum</name>
    <dbReference type="NCBI Taxonomy" id="3038772"/>
    <lineage>
        <taxon>Bacteria</taxon>
        <taxon>Pseudomonadati</taxon>
        <taxon>Bacteroidota</taxon>
        <taxon>Flavobacteriia</taxon>
        <taxon>Flavobacteriales</taxon>
        <taxon>Flavobacteriaceae</taxon>
        <taxon>Tenacibaculum</taxon>
    </lineage>
</organism>
<reference evidence="1 2" key="1">
    <citation type="submission" date="2023-04" db="EMBL/GenBank/DDBJ databases">
        <title>Tenacibaculum tangerinum sp. nov., isolated from sea tidal flat of South Korea.</title>
        <authorList>
            <person name="Lee S.H."/>
            <person name="Kim J.-J."/>
        </authorList>
    </citation>
    <scope>NUCLEOTIDE SEQUENCE [LARGE SCALE GENOMIC DNA]</scope>
    <source>
        <strain evidence="1 2">GRR-S3-23</strain>
    </source>
</reference>
<dbReference type="RefSeq" id="WP_279652768.1">
    <property type="nucleotide sequence ID" value="NZ_CP122539.1"/>
</dbReference>
<protein>
    <submittedName>
        <fullName evidence="1">Uncharacterized protein</fullName>
    </submittedName>
</protein>
<dbReference type="Proteomes" id="UP001232001">
    <property type="component" value="Chromosome"/>
</dbReference>
<evidence type="ECO:0000313" key="1">
    <source>
        <dbReference type="EMBL" id="WGH76909.1"/>
    </source>
</evidence>
<accession>A0ABY8L6L4</accession>
<proteinExistence type="predicted"/>
<sequence length="260" mass="31102">MRKIILITLIFISYEISSQNKFLDFIVTHNNDTIYGRYRGNKLIDPNKKSHKVNRKKIKTIRSDNKIYHLALLKNKEFFGDKNDSLIGISKNQKPLFKEESYYYIRKLNKKERRDFIVTKNNDTIFGKIKQITFGGKKLVTELGEKYPVSSSKLYREKGAIFLIRNDLKTKGNLTSPNEVELLYNGKKAKLFKQVIENTNYYNVHYYIEKDGKMELIIPERFTKMIMRIMPENKKLLNKLRKREYTFYDIYLVIKYFNEI</sequence>
<gene>
    <name evidence="1" type="ORF">P8625_07135</name>
</gene>
<dbReference type="EMBL" id="CP122539">
    <property type="protein sequence ID" value="WGH76909.1"/>
    <property type="molecule type" value="Genomic_DNA"/>
</dbReference>
<keyword evidence="2" id="KW-1185">Reference proteome</keyword>
<evidence type="ECO:0000313" key="2">
    <source>
        <dbReference type="Proteomes" id="UP001232001"/>
    </source>
</evidence>
<name>A0ABY8L6L4_9FLAO</name>